<dbReference type="NCBIfam" id="TIGR00649">
    <property type="entry name" value="MG423"/>
    <property type="match status" value="1"/>
</dbReference>
<feature type="domain" description="Metallo-beta-lactamase" evidence="13">
    <location>
        <begin position="31"/>
        <end position="227"/>
    </location>
</feature>
<dbReference type="InterPro" id="IPR001279">
    <property type="entry name" value="Metallo-B-lactamas"/>
</dbReference>
<feature type="binding site" evidence="12">
    <location>
        <position position="61"/>
    </location>
    <ligand>
        <name>Ca(2+)</name>
        <dbReference type="ChEBI" id="CHEBI:29108"/>
    </ligand>
</feature>
<evidence type="ECO:0000256" key="4">
    <source>
        <dbReference type="ARBA" id="ARBA00022759"/>
    </source>
</evidence>
<feature type="binding site" evidence="12">
    <location>
        <position position="402"/>
    </location>
    <ligand>
        <name>Zn(2+)</name>
        <dbReference type="ChEBI" id="CHEBI:29105"/>
        <label>1</label>
        <note>catalytic</note>
    </ligand>
</feature>
<feature type="binding site" evidence="12">
    <location>
        <position position="89"/>
    </location>
    <ligand>
        <name>Zn(2+)</name>
        <dbReference type="ChEBI" id="CHEBI:29105"/>
        <label>1</label>
        <note>catalytic</note>
    </ligand>
</feature>
<evidence type="ECO:0000256" key="10">
    <source>
        <dbReference type="PIRSR" id="PIRSR004803-1"/>
    </source>
</evidence>
<feature type="binding site" evidence="12">
    <location>
        <position position="456"/>
    </location>
    <ligand>
        <name>Ca(2+)</name>
        <dbReference type="ChEBI" id="CHEBI:29108"/>
    </ligand>
</feature>
<dbReference type="GO" id="GO:0004534">
    <property type="term" value="F:5'-3' RNA exonuclease activity"/>
    <property type="evidence" value="ECO:0007669"/>
    <property type="project" value="UniProtKB-UniRule"/>
</dbReference>
<dbReference type="PANTHER" id="PTHR43694:SF1">
    <property type="entry name" value="RIBONUCLEASE J"/>
    <property type="match status" value="1"/>
</dbReference>
<dbReference type="Gene3D" id="3.10.20.580">
    <property type="match status" value="1"/>
</dbReference>
<comment type="similarity">
    <text evidence="9">Belongs to the metallo-beta-lactamase superfamily. RNA-metabolizing metallo-beta-lactamase-like family. Bacterial RNase J subfamily.</text>
</comment>
<keyword evidence="1 9" id="KW-0963">Cytoplasm</keyword>
<feature type="binding site" evidence="12">
    <location>
        <position position="176"/>
    </location>
    <ligand>
        <name>Zn(2+)</name>
        <dbReference type="ChEBI" id="CHEBI:29105"/>
        <label>1</label>
        <note>catalytic</note>
    </ligand>
</feature>
<dbReference type="EMBL" id="MEYK01000007">
    <property type="protein sequence ID" value="OGD25630.1"/>
    <property type="molecule type" value="Genomic_DNA"/>
</dbReference>
<organism evidence="14 15">
    <name type="scientific">Candidatus Azambacteria bacterium RIFCSPHIGHO2_01_FULL_40_24</name>
    <dbReference type="NCBI Taxonomy" id="1797301"/>
    <lineage>
        <taxon>Bacteria</taxon>
        <taxon>Candidatus Azamiibacteriota</taxon>
    </lineage>
</organism>
<dbReference type="Pfam" id="PF22505">
    <property type="entry name" value="RNase_J_b_CASP"/>
    <property type="match status" value="1"/>
</dbReference>
<feature type="binding site" evidence="12">
    <location>
        <position position="84"/>
    </location>
    <ligand>
        <name>Zn(2+)</name>
        <dbReference type="ChEBI" id="CHEBI:29105"/>
        <label>1</label>
        <note>catalytic</note>
    </ligand>
</feature>
<dbReference type="HAMAP" id="MF_01491">
    <property type="entry name" value="RNase_J_bact"/>
    <property type="match status" value="1"/>
</dbReference>
<comment type="cofactor">
    <cofactor evidence="12">
        <name>Zn(2+)</name>
        <dbReference type="ChEBI" id="CHEBI:29105"/>
    </cofactor>
    <text evidence="12">Binds 2 Zn(2+) ions per subunit. It is not clear if Zn(2+) or Mg(2+) is physiologically important.</text>
</comment>
<evidence type="ECO:0000259" key="13">
    <source>
        <dbReference type="SMART" id="SM00849"/>
    </source>
</evidence>
<dbReference type="Gene3D" id="3.40.50.10710">
    <property type="entry name" value="Metallo-hydrolase/oxidoreductase"/>
    <property type="match status" value="1"/>
</dbReference>
<feature type="active site" description="Proton acceptor" evidence="10">
    <location>
        <position position="380"/>
    </location>
</feature>
<evidence type="ECO:0000313" key="15">
    <source>
        <dbReference type="Proteomes" id="UP000176431"/>
    </source>
</evidence>
<feature type="binding site" evidence="12">
    <location>
        <position position="88"/>
    </location>
    <ligand>
        <name>Zn(2+)</name>
        <dbReference type="ChEBI" id="CHEBI:29105"/>
        <label>1</label>
        <note>catalytic</note>
    </ligand>
</feature>
<evidence type="ECO:0000256" key="3">
    <source>
        <dbReference type="ARBA" id="ARBA00022723"/>
    </source>
</evidence>
<protein>
    <recommendedName>
        <fullName evidence="9">Ribonuclease J</fullName>
        <shortName evidence="9">RNase J</shortName>
        <ecNumber evidence="9">3.1.-.-</ecNumber>
    </recommendedName>
</protein>
<dbReference type="GO" id="GO:0004521">
    <property type="term" value="F:RNA endonuclease activity"/>
    <property type="evidence" value="ECO:0007669"/>
    <property type="project" value="UniProtKB-UniRule"/>
</dbReference>
<feature type="binding site" evidence="12">
    <location>
        <position position="154"/>
    </location>
    <ligand>
        <name>Zn(2+)</name>
        <dbReference type="ChEBI" id="CHEBI:29105"/>
        <label>1</label>
        <note>catalytic</note>
    </ligand>
</feature>
<dbReference type="Pfam" id="PF17770">
    <property type="entry name" value="RNase_J_C"/>
    <property type="match status" value="1"/>
</dbReference>
<evidence type="ECO:0000256" key="8">
    <source>
        <dbReference type="ARBA" id="ARBA00022884"/>
    </source>
</evidence>
<dbReference type="AlphaFoldDB" id="A0A1F5B4T9"/>
<dbReference type="InterPro" id="IPR030854">
    <property type="entry name" value="RNase_J_bac"/>
</dbReference>
<evidence type="ECO:0000256" key="1">
    <source>
        <dbReference type="ARBA" id="ARBA00022490"/>
    </source>
</evidence>
<dbReference type="Pfam" id="PF00753">
    <property type="entry name" value="Lactamase_B"/>
    <property type="match status" value="1"/>
</dbReference>
<evidence type="ECO:0000256" key="7">
    <source>
        <dbReference type="ARBA" id="ARBA00022839"/>
    </source>
</evidence>
<keyword evidence="9" id="KW-0698">rRNA processing</keyword>
<dbReference type="CDD" id="cd07714">
    <property type="entry name" value="RNaseJ_MBL-fold"/>
    <property type="match status" value="1"/>
</dbReference>
<dbReference type="InterPro" id="IPR004613">
    <property type="entry name" value="RNase_J"/>
</dbReference>
<dbReference type="Gene3D" id="3.60.15.10">
    <property type="entry name" value="Ribonuclease Z/Hydroxyacylglutathione hydrolase-like"/>
    <property type="match status" value="1"/>
</dbReference>
<dbReference type="InterPro" id="IPR055132">
    <property type="entry name" value="RNase_J_b_CASP"/>
</dbReference>
<evidence type="ECO:0000313" key="14">
    <source>
        <dbReference type="EMBL" id="OGD25630.1"/>
    </source>
</evidence>
<evidence type="ECO:0000256" key="11">
    <source>
        <dbReference type="PIRSR" id="PIRSR004803-2"/>
    </source>
</evidence>
<keyword evidence="5 9" id="KW-0378">Hydrolase</keyword>
<evidence type="ECO:0000256" key="2">
    <source>
        <dbReference type="ARBA" id="ARBA00022722"/>
    </source>
</evidence>
<accession>A0A1F5B4T9</accession>
<sequence>MVRNATHSVAGGKENKENLKLVPLGGLEEIGRNCSFLEYKDEIVIIDMGIQFPEEETPGIDFIIPNTTYLEGKKKNIKGLILTHGHFDHVGAIPYLIEKIGNPIIYATGMTRAIVLKHQNDFPRAPKLNINKVESGDIVKIGNYFTAEFFGVDHTIPDTAGVIIKTPVGNVVHFADFRIDYDADGKPRDLSDYQRIGRMGIHTLMIDSTNADEPGRSLSEKIVEKNLEELFIKTEGRIIITLFSTLLTRIYEILKIADRIGRKVAITGRSMKENIELAQNLGYIKPAKGLIVSIEEINKYKDSKIMIFTTGSQGQTNSGLMKILTGENRHVKIKSGDMVIFSSSAVPGNERSIQNIKDGLCRQGADVYTSGLIDIHASGHAPAEDLKTVIKLIEPQFLLPIHGHYFKRAANAKLGTEMGISKDRLMLMDNGQVAELGKNSFKITKETVPAYYVMVDGLGVGDVSEVVLRDRKLMSADGMFVIIAVVDSQTGKIKGEPDIISRGFIYMKESKELLGQTRKKIKEIINKTAIPSNELNWVYTRNNLRDKIGQFLYSKTKRRPMILPVIVEI</sequence>
<gene>
    <name evidence="9" type="primary">rnj</name>
    <name evidence="14" type="ORF">A2819_02630</name>
</gene>
<dbReference type="InterPro" id="IPR011108">
    <property type="entry name" value="RMMBL"/>
</dbReference>
<name>A0A1F5B4T9_9BACT</name>
<dbReference type="PIRSF" id="PIRSF004803">
    <property type="entry name" value="RnjA"/>
    <property type="match status" value="1"/>
</dbReference>
<dbReference type="Proteomes" id="UP000176431">
    <property type="component" value="Unassembled WGS sequence"/>
</dbReference>
<comment type="cofactor">
    <cofactor evidence="12">
        <name>Ca(2+)</name>
        <dbReference type="ChEBI" id="CHEBI:29108"/>
    </cofactor>
    <text evidence="12">Binds 1 Ca(2+) cation per subunit. Seen in 1 crystal structure, it is not clear if it is physiologically important.</text>
</comment>
<dbReference type="Pfam" id="PF07521">
    <property type="entry name" value="RMMBL"/>
    <property type="match status" value="1"/>
</dbReference>
<feature type="active site" description="Proton donor" evidence="10">
    <location>
        <position position="207"/>
    </location>
</feature>
<evidence type="ECO:0000256" key="6">
    <source>
        <dbReference type="ARBA" id="ARBA00022833"/>
    </source>
</evidence>
<keyword evidence="4 9" id="KW-0255">Endonuclease</keyword>
<keyword evidence="6 12" id="KW-0862">Zinc</keyword>
<dbReference type="EC" id="3.1.-.-" evidence="9"/>
<dbReference type="InterPro" id="IPR036866">
    <property type="entry name" value="RibonucZ/Hydroxyglut_hydro"/>
</dbReference>
<keyword evidence="2 9" id="KW-0540">Nuclease</keyword>
<comment type="subunit">
    <text evidence="9">Homodimer, may be a subunit of the RNA degradosome.</text>
</comment>
<evidence type="ECO:0000256" key="5">
    <source>
        <dbReference type="ARBA" id="ARBA00022801"/>
    </source>
</evidence>
<keyword evidence="3 12" id="KW-0479">Metal-binding</keyword>
<feature type="binding site" evidence="12">
    <location>
        <position position="86"/>
    </location>
    <ligand>
        <name>Zn(2+)</name>
        <dbReference type="ChEBI" id="CHEBI:29105"/>
        <label>1</label>
        <note>catalytic</note>
    </ligand>
</feature>
<dbReference type="InterPro" id="IPR042173">
    <property type="entry name" value="RNase_J_2"/>
</dbReference>
<proteinExistence type="inferred from homology"/>
<dbReference type="GO" id="GO:0008270">
    <property type="term" value="F:zinc ion binding"/>
    <property type="evidence" value="ECO:0007669"/>
    <property type="project" value="InterPro"/>
</dbReference>
<dbReference type="PANTHER" id="PTHR43694">
    <property type="entry name" value="RIBONUCLEASE J"/>
    <property type="match status" value="1"/>
</dbReference>
<comment type="subcellular location">
    <subcellularLocation>
        <location evidence="9">Cytoplasm</location>
    </subcellularLocation>
</comment>
<comment type="function">
    <text evidence="9">An RNase that has 5'-3' exonuclease and possibly endonuclease activity. Involved in maturation of rRNA and in some organisms also mRNA maturation and/or decay.</text>
</comment>
<keyword evidence="7 9" id="KW-0269">Exonuclease</keyword>
<dbReference type="GO" id="GO:0003723">
    <property type="term" value="F:RNA binding"/>
    <property type="evidence" value="ECO:0007669"/>
    <property type="project" value="UniProtKB-UniRule"/>
</dbReference>
<dbReference type="SMART" id="SM00849">
    <property type="entry name" value="Lactamase_B"/>
    <property type="match status" value="1"/>
</dbReference>
<keyword evidence="8 9" id="KW-0694">RNA-binding</keyword>
<reference evidence="14 15" key="1">
    <citation type="journal article" date="2016" name="Nat. Commun.">
        <title>Thousands of microbial genomes shed light on interconnected biogeochemical processes in an aquifer system.</title>
        <authorList>
            <person name="Anantharaman K."/>
            <person name="Brown C.T."/>
            <person name="Hug L.A."/>
            <person name="Sharon I."/>
            <person name="Castelle C.J."/>
            <person name="Probst A.J."/>
            <person name="Thomas B.C."/>
            <person name="Singh A."/>
            <person name="Wilkins M.J."/>
            <person name="Karaoz U."/>
            <person name="Brodie E.L."/>
            <person name="Williams K.H."/>
            <person name="Hubbard S.S."/>
            <person name="Banfield J.F."/>
        </authorList>
    </citation>
    <scope>NUCLEOTIDE SEQUENCE [LARGE SCALE GENOMIC DNA]</scope>
</reference>
<evidence type="ECO:0000256" key="12">
    <source>
        <dbReference type="PIRSR" id="PIRSR004803-3"/>
    </source>
</evidence>
<dbReference type="SUPFAM" id="SSF56281">
    <property type="entry name" value="Metallo-hydrolase/oxidoreductase"/>
    <property type="match status" value="1"/>
</dbReference>
<dbReference type="GO" id="GO:0006364">
    <property type="term" value="P:rRNA processing"/>
    <property type="evidence" value="ECO:0007669"/>
    <property type="project" value="UniProtKB-UniRule"/>
</dbReference>
<feature type="binding site" evidence="12">
    <location>
        <position position="59"/>
    </location>
    <ligand>
        <name>Ca(2+)</name>
        <dbReference type="ChEBI" id="CHEBI:29108"/>
    </ligand>
</feature>
<feature type="binding site" evidence="9 11">
    <location>
        <begin position="376"/>
        <end position="380"/>
    </location>
    <ligand>
        <name>substrate</name>
    </ligand>
</feature>
<comment type="caution">
    <text evidence="14">The sequence shown here is derived from an EMBL/GenBank/DDBJ whole genome shotgun (WGS) entry which is preliminary data.</text>
</comment>
<dbReference type="GO" id="GO:0005737">
    <property type="term" value="C:cytoplasm"/>
    <property type="evidence" value="ECO:0007669"/>
    <property type="project" value="UniProtKB-SubCell"/>
</dbReference>
<keyword evidence="12" id="KW-0106">Calcium</keyword>
<evidence type="ECO:0000256" key="9">
    <source>
        <dbReference type="HAMAP-Rule" id="MF_01491"/>
    </source>
</evidence>
<dbReference type="InterPro" id="IPR041636">
    <property type="entry name" value="RNase_J_C"/>
</dbReference>